<comment type="similarity">
    <text evidence="8">Belongs to the importin beta family. Importin beta-2 subfamily.</text>
</comment>
<comment type="subcellular location">
    <subcellularLocation>
        <location evidence="2">Cytoplasm</location>
    </subcellularLocation>
    <subcellularLocation>
        <location evidence="1">Nucleus</location>
    </subcellularLocation>
</comment>
<evidence type="ECO:0000256" key="3">
    <source>
        <dbReference type="ARBA" id="ARBA00022448"/>
    </source>
</evidence>
<dbReference type="InterPro" id="IPR016024">
    <property type="entry name" value="ARM-type_fold"/>
</dbReference>
<comment type="caution">
    <text evidence="12">The sequence shown here is derived from an EMBL/GenBank/DDBJ whole genome shotgun (WGS) entry which is preliminary data.</text>
</comment>
<reference evidence="12 13" key="1">
    <citation type="submission" date="2016-07" db="EMBL/GenBank/DDBJ databases">
        <title>Pervasive Adenine N6-methylation of Active Genes in Fungi.</title>
        <authorList>
            <consortium name="DOE Joint Genome Institute"/>
            <person name="Mondo S.J."/>
            <person name="Dannebaum R.O."/>
            <person name="Kuo R.C."/>
            <person name="Labutti K."/>
            <person name="Haridas S."/>
            <person name="Kuo A."/>
            <person name="Salamov A."/>
            <person name="Ahrendt S.R."/>
            <person name="Lipzen A."/>
            <person name="Sullivan W."/>
            <person name="Andreopoulos W.B."/>
            <person name="Clum A."/>
            <person name="Lindquist E."/>
            <person name="Daum C."/>
            <person name="Ramamoorthy G.K."/>
            <person name="Gryganskyi A."/>
            <person name="Culley D."/>
            <person name="Magnuson J.K."/>
            <person name="James T.Y."/>
            <person name="O'Malley M.A."/>
            <person name="Stajich J.E."/>
            <person name="Spatafora J.W."/>
            <person name="Visel A."/>
            <person name="Grigoriev I.V."/>
        </authorList>
    </citation>
    <scope>NUCLEOTIDE SEQUENCE [LARGE SCALE GENOMIC DNA]</scope>
    <source>
        <strain evidence="12 13">NRRL 1336</strain>
    </source>
</reference>
<evidence type="ECO:0000259" key="11">
    <source>
        <dbReference type="Pfam" id="PF25780"/>
    </source>
</evidence>
<keyword evidence="7" id="KW-0539">Nucleus</keyword>
<protein>
    <submittedName>
        <fullName evidence="12">Armadillo-type protein</fullName>
    </submittedName>
</protein>
<dbReference type="Pfam" id="PF25780">
    <property type="entry name" value="TPR_IPO5"/>
    <property type="match status" value="1"/>
</dbReference>
<dbReference type="EMBL" id="MCGE01000008">
    <property type="protein sequence ID" value="ORZ18863.1"/>
    <property type="molecule type" value="Genomic_DNA"/>
</dbReference>
<feature type="compositionally biased region" description="Acidic residues" evidence="9">
    <location>
        <begin position="361"/>
        <end position="372"/>
    </location>
</feature>
<evidence type="ECO:0000256" key="8">
    <source>
        <dbReference type="ARBA" id="ARBA00038423"/>
    </source>
</evidence>
<evidence type="ECO:0000259" key="10">
    <source>
        <dbReference type="Pfam" id="PF03810"/>
    </source>
</evidence>
<dbReference type="InterPro" id="IPR057672">
    <property type="entry name" value="TPR_IPO4/5"/>
</dbReference>
<keyword evidence="13" id="KW-1185">Reference proteome</keyword>
<evidence type="ECO:0000256" key="9">
    <source>
        <dbReference type="SAM" id="MobiDB-lite"/>
    </source>
</evidence>
<keyword evidence="3" id="KW-0813">Transport</keyword>
<feature type="region of interest" description="Disordered" evidence="9">
    <location>
        <begin position="349"/>
        <end position="372"/>
    </location>
</feature>
<dbReference type="Pfam" id="PF03810">
    <property type="entry name" value="IBN_N"/>
    <property type="match status" value="1"/>
</dbReference>
<feature type="domain" description="IPO4/5-like TPR repeats" evidence="11">
    <location>
        <begin position="109"/>
        <end position="249"/>
    </location>
</feature>
<dbReference type="PANTHER" id="PTHR10527">
    <property type="entry name" value="IMPORTIN BETA"/>
    <property type="match status" value="1"/>
</dbReference>
<evidence type="ECO:0000256" key="4">
    <source>
        <dbReference type="ARBA" id="ARBA00022490"/>
    </source>
</evidence>
<accession>A0A1X2IM53</accession>
<dbReference type="AlphaFoldDB" id="A0A1X2IM53"/>
<sequence length="906" mass="101762">MCSWQPATEPLNALLPLLREAMNPSGSYNVQEVFPDYNCYLVYILTQMTQEDQHLRAVAGLTLKNNVRSHYSTIYPAVLDYVKESCLEHIGDADIGKTVGLVISAIMARGRVQGWPEGLQFLVEKLDDPTPTVVELVLNALQRICEDCASDLIYPVNGVQPLCIMLRRFLFYLDHSNDIIRLLALRCVQQFIALRLDSLLTYMNDVLSGIFKLVADENIEIRKTVCQSLISALEFCPKFILPHMPNLVDYMLYSTQSDNEELALEACEFWIVCGEMEIIDNNLEAYLPKVVPVLLKCMVYSETDLLILGGEEDDAHVVDNEQDIKPQFHKSNLVEIDRADKGDLEESGKLKARQHNYGNDNESDDDDDDYDLDDDDDIYNEWTLRKCSATALDIICTYYGETVIVLLMPLLKIELESDDWIHRECGILTLGAVAEGGMQSIAHHLPQLIPFLLTQLNDTKPLVRSITCWTLGRYTNWIAQASQQNPDAFRYYLEPYVNNMLQRILDSNKRVQEAACSSLSLLEEEATTQLIPYLQPILVTLVAAFEKYQHHNLLLLLDTVGTLADVVGEALNDPQYIELIIPPLIGQWQATPDDSPDLFPLLECLSSVTSALGKGFTPFAEPIYVRCVNLVRKTLEKCQLYDQDFNAEEPDKDFMVVALDLLSSIVQALNMDAEPLVAGTNPSLVQLLCLCINDEIAEVRQPSYALLGSLAISCFEHIRAMVPHFIPLIIQRIDYTESVSVCSNAAWAAGEIAIKLGNEIQPYVEPLLQRLLPLIVYKNIKCTENVAITIGRLGLICPTIVAPHLKEFIQPWLESLTTVSDNEEKASAFSGLCEMIKVNPEGAADSLFVVVFPAIANYKSAPPSLKESFYNILAAYRQMLGQLQWDQGVQSVPEEIISALYTSYYI</sequence>
<dbReference type="Pfam" id="PF13513">
    <property type="entry name" value="HEAT_EZ"/>
    <property type="match status" value="1"/>
</dbReference>
<dbReference type="STRING" id="90262.A0A1X2IM53"/>
<dbReference type="Gene3D" id="1.25.10.10">
    <property type="entry name" value="Leucine-rich Repeat Variant"/>
    <property type="match status" value="2"/>
</dbReference>
<keyword evidence="4" id="KW-0963">Cytoplasm</keyword>
<dbReference type="FunFam" id="1.25.10.10:FF:000028">
    <property type="entry name" value="Transportin-1 isoform 1"/>
    <property type="match status" value="1"/>
</dbReference>
<evidence type="ECO:0000256" key="1">
    <source>
        <dbReference type="ARBA" id="ARBA00004123"/>
    </source>
</evidence>
<evidence type="ECO:0000313" key="13">
    <source>
        <dbReference type="Proteomes" id="UP000193560"/>
    </source>
</evidence>
<gene>
    <name evidence="12" type="ORF">BCR42DRAFT_324292</name>
</gene>
<dbReference type="InterPro" id="IPR001494">
    <property type="entry name" value="Importin-beta_N"/>
</dbReference>
<evidence type="ECO:0000256" key="7">
    <source>
        <dbReference type="ARBA" id="ARBA00023242"/>
    </source>
</evidence>
<evidence type="ECO:0000256" key="2">
    <source>
        <dbReference type="ARBA" id="ARBA00004496"/>
    </source>
</evidence>
<feature type="domain" description="Importin N-terminal" evidence="10">
    <location>
        <begin position="32"/>
        <end position="91"/>
    </location>
</feature>
<keyword evidence="5" id="KW-0677">Repeat</keyword>
<evidence type="ECO:0000313" key="12">
    <source>
        <dbReference type="EMBL" id="ORZ18863.1"/>
    </source>
</evidence>
<name>A0A1X2IM53_9FUNG</name>
<dbReference type="OrthoDB" id="951172at2759"/>
<dbReference type="InterPro" id="IPR040122">
    <property type="entry name" value="Importin_beta"/>
</dbReference>
<proteinExistence type="inferred from homology"/>
<dbReference type="GO" id="GO:0031981">
    <property type="term" value="C:nuclear lumen"/>
    <property type="evidence" value="ECO:0007669"/>
    <property type="project" value="UniProtKB-ARBA"/>
</dbReference>
<dbReference type="InterPro" id="IPR011989">
    <property type="entry name" value="ARM-like"/>
</dbReference>
<dbReference type="GO" id="GO:0005737">
    <property type="term" value="C:cytoplasm"/>
    <property type="evidence" value="ECO:0007669"/>
    <property type="project" value="UniProtKB-SubCell"/>
</dbReference>
<evidence type="ECO:0000256" key="6">
    <source>
        <dbReference type="ARBA" id="ARBA00022927"/>
    </source>
</evidence>
<dbReference type="GO" id="GO:0031267">
    <property type="term" value="F:small GTPase binding"/>
    <property type="evidence" value="ECO:0007669"/>
    <property type="project" value="InterPro"/>
</dbReference>
<keyword evidence="6" id="KW-0653">Protein transport</keyword>
<dbReference type="SUPFAM" id="SSF48371">
    <property type="entry name" value="ARM repeat"/>
    <property type="match status" value="1"/>
</dbReference>
<dbReference type="GO" id="GO:0006606">
    <property type="term" value="P:protein import into nucleus"/>
    <property type="evidence" value="ECO:0007669"/>
    <property type="project" value="InterPro"/>
</dbReference>
<dbReference type="Proteomes" id="UP000193560">
    <property type="component" value="Unassembled WGS sequence"/>
</dbReference>
<organism evidence="12 13">
    <name type="scientific">Absidia repens</name>
    <dbReference type="NCBI Taxonomy" id="90262"/>
    <lineage>
        <taxon>Eukaryota</taxon>
        <taxon>Fungi</taxon>
        <taxon>Fungi incertae sedis</taxon>
        <taxon>Mucoromycota</taxon>
        <taxon>Mucoromycotina</taxon>
        <taxon>Mucoromycetes</taxon>
        <taxon>Mucorales</taxon>
        <taxon>Cunninghamellaceae</taxon>
        <taxon>Absidia</taxon>
    </lineage>
</organism>
<evidence type="ECO:0000256" key="5">
    <source>
        <dbReference type="ARBA" id="ARBA00022737"/>
    </source>
</evidence>